<dbReference type="Proteomes" id="UP000027238">
    <property type="component" value="Unassembled WGS sequence"/>
</dbReference>
<comment type="caution">
    <text evidence="2">The sequence shown here is derived from an EMBL/GenBank/DDBJ whole genome shotgun (WGS) entry which is preliminary data.</text>
</comment>
<feature type="region of interest" description="Disordered" evidence="1">
    <location>
        <begin position="150"/>
        <end position="183"/>
    </location>
</feature>
<proteinExistence type="predicted"/>
<feature type="compositionally biased region" description="Basic and acidic residues" evidence="1">
    <location>
        <begin position="152"/>
        <end position="180"/>
    </location>
</feature>
<dbReference type="HOGENOM" id="CLU_754417_0_0_1"/>
<dbReference type="AlphaFoldDB" id="A0A066X3C2"/>
<dbReference type="OMA" id="PPAINDK"/>
<dbReference type="OrthoDB" id="4846206at2759"/>
<accession>A0A066X3C2</accession>
<dbReference type="eggNOG" id="ENOG502T5IQ">
    <property type="taxonomic scope" value="Eukaryota"/>
</dbReference>
<evidence type="ECO:0000313" key="3">
    <source>
        <dbReference type="Proteomes" id="UP000027238"/>
    </source>
</evidence>
<sequence length="367" mass="40084">MESSASPPPAINDKRLVNTYDYTIDPTDAHISEFVDTTTATRRQVARFQIHNNQTTTGVVKGYAAKGVRATSVDLRYQKNLLYLRNTWPQGVWHPDGYLSNAENPSRDLVSGMNNSQESQGWLTQAINASKAQVFGAKIPNQALKLLRDHHHQQGKEEKPKVKSSDSDPELARADSKAESDAVVPPALSIERDLSPVSLAVVVEEALRPPTPAPPPLIFFPVDPEEAAAASPKPRISHSPPPLVDEGDESECSVDGVISHMLSRPGMPVAPMTSKHRAIVAEAEARLRKKEAQKAKREGRAVARKKEAAAVAAVDKDKVASIYAAEAARSARRVGRERFAGLLSAAKRNEIERDMAITVKKRVKKIL</sequence>
<name>A0A066X3C2_COLSU</name>
<organism evidence="2 3">
    <name type="scientific">Colletotrichum sublineola</name>
    <name type="common">Sorghum anthracnose fungus</name>
    <dbReference type="NCBI Taxonomy" id="1173701"/>
    <lineage>
        <taxon>Eukaryota</taxon>
        <taxon>Fungi</taxon>
        <taxon>Dikarya</taxon>
        <taxon>Ascomycota</taxon>
        <taxon>Pezizomycotina</taxon>
        <taxon>Sordariomycetes</taxon>
        <taxon>Hypocreomycetidae</taxon>
        <taxon>Glomerellales</taxon>
        <taxon>Glomerellaceae</taxon>
        <taxon>Colletotrichum</taxon>
        <taxon>Colletotrichum graminicola species complex</taxon>
    </lineage>
</organism>
<keyword evidence="3" id="KW-1185">Reference proteome</keyword>
<evidence type="ECO:0000313" key="2">
    <source>
        <dbReference type="EMBL" id="KDN63472.1"/>
    </source>
</evidence>
<dbReference type="EMBL" id="JMSE01001222">
    <property type="protein sequence ID" value="KDN63472.1"/>
    <property type="molecule type" value="Genomic_DNA"/>
</dbReference>
<reference evidence="3" key="1">
    <citation type="journal article" date="2014" name="Genome Announc.">
        <title>Draft genome sequence of Colletotrichum sublineola, a destructive pathogen of cultivated sorghum.</title>
        <authorList>
            <person name="Baroncelli R."/>
            <person name="Sanz-Martin J.M."/>
            <person name="Rech G.E."/>
            <person name="Sukno S.A."/>
            <person name="Thon M.R."/>
        </authorList>
    </citation>
    <scope>NUCLEOTIDE SEQUENCE [LARGE SCALE GENOMIC DNA]</scope>
    <source>
        <strain evidence="3">TX430BB</strain>
    </source>
</reference>
<evidence type="ECO:0000256" key="1">
    <source>
        <dbReference type="SAM" id="MobiDB-lite"/>
    </source>
</evidence>
<feature type="region of interest" description="Disordered" evidence="1">
    <location>
        <begin position="229"/>
        <end position="250"/>
    </location>
</feature>
<gene>
    <name evidence="2" type="ORF">CSUB01_08554</name>
</gene>
<protein>
    <submittedName>
        <fullName evidence="2">Uncharacterized protein</fullName>
    </submittedName>
</protein>